<comment type="caution">
    <text evidence="13">The sequence shown here is derived from an EMBL/GenBank/DDBJ whole genome shotgun (WGS) entry which is preliminary data.</text>
</comment>
<proteinExistence type="inferred from homology"/>
<dbReference type="PANTHER" id="PTHR48250">
    <property type="entry name" value="CUTINASE 2-RELATED"/>
    <property type="match status" value="1"/>
</dbReference>
<comment type="function">
    <text evidence="12">Catalyzes the hydrolysis of complex carboxylic polyesters found in the cell wall of plants. Degrades cutin, a macromolecule that forms the structure of the plant cuticle.</text>
</comment>
<feature type="active site" description="Nucleophile" evidence="10">
    <location>
        <position position="198"/>
    </location>
</feature>
<dbReference type="InterPro" id="IPR029058">
    <property type="entry name" value="AB_hydrolase_fold"/>
</dbReference>
<evidence type="ECO:0000256" key="10">
    <source>
        <dbReference type="PIRSR" id="PIRSR611150-1"/>
    </source>
</evidence>
<dbReference type="SUPFAM" id="SSF53474">
    <property type="entry name" value="alpha/beta-Hydrolases"/>
    <property type="match status" value="1"/>
</dbReference>
<dbReference type="Proteomes" id="UP000785200">
    <property type="component" value="Unassembled WGS sequence"/>
</dbReference>
<evidence type="ECO:0000256" key="7">
    <source>
        <dbReference type="ARBA" id="ARBA00022801"/>
    </source>
</evidence>
<feature type="active site" description="Proton donor/acceptor" evidence="10">
    <location>
        <position position="263"/>
    </location>
</feature>
<keyword evidence="14" id="KW-1185">Reference proteome</keyword>
<keyword evidence="8 11" id="KW-1015">Disulfide bond</keyword>
<dbReference type="PRINTS" id="PR00129">
    <property type="entry name" value="CUTINASE"/>
</dbReference>
<organism evidence="13 14">
    <name type="scientific">Hyphodiscus hymeniophilus</name>
    <dbReference type="NCBI Taxonomy" id="353542"/>
    <lineage>
        <taxon>Eukaryota</taxon>
        <taxon>Fungi</taxon>
        <taxon>Dikarya</taxon>
        <taxon>Ascomycota</taxon>
        <taxon>Pezizomycotina</taxon>
        <taxon>Leotiomycetes</taxon>
        <taxon>Helotiales</taxon>
        <taxon>Hyphodiscaceae</taxon>
        <taxon>Hyphodiscus</taxon>
    </lineage>
</organism>
<evidence type="ECO:0000256" key="2">
    <source>
        <dbReference type="ARBA" id="ARBA00007534"/>
    </source>
</evidence>
<feature type="non-terminal residue" evidence="13">
    <location>
        <position position="280"/>
    </location>
</feature>
<evidence type="ECO:0000313" key="13">
    <source>
        <dbReference type="EMBL" id="KAG0651405.1"/>
    </source>
</evidence>
<comment type="catalytic activity">
    <reaction evidence="9 12">
        <text>cutin + H2O = cutin monomers.</text>
        <dbReference type="EC" id="3.1.1.74"/>
    </reaction>
</comment>
<dbReference type="EC" id="3.1.1.74" evidence="3 12"/>
<feature type="active site" evidence="10">
    <location>
        <position position="250"/>
    </location>
</feature>
<evidence type="ECO:0000256" key="3">
    <source>
        <dbReference type="ARBA" id="ARBA00013095"/>
    </source>
</evidence>
<keyword evidence="6" id="KW-0732">Signal</keyword>
<feature type="disulfide bond" evidence="11">
    <location>
        <begin position="246"/>
        <end position="253"/>
    </location>
</feature>
<evidence type="ECO:0000256" key="11">
    <source>
        <dbReference type="PIRSR" id="PIRSR611150-2"/>
    </source>
</evidence>
<keyword evidence="4 12" id="KW-0719">Serine esterase</keyword>
<keyword evidence="7 12" id="KW-0378">Hydrolase</keyword>
<comment type="similarity">
    <text evidence="2 12">Belongs to the cutinase family.</text>
</comment>
<reference evidence="13" key="1">
    <citation type="submission" date="2019-07" db="EMBL/GenBank/DDBJ databases">
        <title>Hyphodiscus hymeniophilus genome sequencing and assembly.</title>
        <authorList>
            <person name="Kramer G."/>
            <person name="Nodwell J."/>
        </authorList>
    </citation>
    <scope>NUCLEOTIDE SEQUENCE</scope>
    <source>
        <strain evidence="13">ATCC 34498</strain>
    </source>
</reference>
<sequence>TVDRQSSFYSVSSTQLIGSNISNMKLYFGTLFSLLGLSFASPVPSPALGNREVGLVERETPLNAFLTILLDDLPPVDGTISDVAGVLTAFENLLVDVTGEQDTYNELGQACTEYTVIFARGTTEPGNVGILVGPPFFEALESLVGSSALTIQGVNDYSASIDGYIEGGDPAGSAEMAKQIEQAYAQCPSTKLVASGYSQGGQIVHNAAALLPTAVANWISSVVIFGDPDSSKAVTGVAASKTDIICHSGDNICVNGDLVLPAHLTYAINAAAAASFVVAH</sequence>
<dbReference type="EMBL" id="VNKQ01000004">
    <property type="protein sequence ID" value="KAG0651405.1"/>
    <property type="molecule type" value="Genomic_DNA"/>
</dbReference>
<accession>A0A9P7AZU5</accession>
<dbReference type="PANTHER" id="PTHR48250:SF1">
    <property type="entry name" value="CUTINASE"/>
    <property type="match status" value="1"/>
</dbReference>
<dbReference type="SMART" id="SM01110">
    <property type="entry name" value="Cutinase"/>
    <property type="match status" value="1"/>
</dbReference>
<keyword evidence="5 12" id="KW-0964">Secreted</keyword>
<comment type="subcellular location">
    <subcellularLocation>
        <location evidence="1 12">Secreted</location>
    </subcellularLocation>
</comment>
<dbReference type="GO" id="GO:0016052">
    <property type="term" value="P:carbohydrate catabolic process"/>
    <property type="evidence" value="ECO:0007669"/>
    <property type="project" value="TreeGrafter"/>
</dbReference>
<dbReference type="GO" id="GO:0005576">
    <property type="term" value="C:extracellular region"/>
    <property type="evidence" value="ECO:0007669"/>
    <property type="project" value="UniProtKB-SubCell"/>
</dbReference>
<dbReference type="GO" id="GO:0050525">
    <property type="term" value="F:cutinase activity"/>
    <property type="evidence" value="ECO:0007669"/>
    <property type="project" value="UniProtKB-UniRule"/>
</dbReference>
<evidence type="ECO:0000256" key="6">
    <source>
        <dbReference type="ARBA" id="ARBA00022729"/>
    </source>
</evidence>
<dbReference type="InterPro" id="IPR000675">
    <property type="entry name" value="Cutinase/axe"/>
</dbReference>
<evidence type="ECO:0000256" key="4">
    <source>
        <dbReference type="ARBA" id="ARBA00022487"/>
    </source>
</evidence>
<dbReference type="Pfam" id="PF01083">
    <property type="entry name" value="Cutinase"/>
    <property type="match status" value="1"/>
</dbReference>
<dbReference type="Gene3D" id="3.40.50.1820">
    <property type="entry name" value="alpha/beta hydrolase"/>
    <property type="match status" value="1"/>
</dbReference>
<protein>
    <recommendedName>
        <fullName evidence="3 12">Cutinase</fullName>
        <ecNumber evidence="3 12">3.1.1.74</ecNumber>
    </recommendedName>
</protein>
<evidence type="ECO:0000256" key="8">
    <source>
        <dbReference type="ARBA" id="ARBA00023157"/>
    </source>
</evidence>
<dbReference type="AlphaFoldDB" id="A0A9P7AZU5"/>
<evidence type="ECO:0000256" key="12">
    <source>
        <dbReference type="RuleBase" id="RU361263"/>
    </source>
</evidence>
<evidence type="ECO:0000256" key="1">
    <source>
        <dbReference type="ARBA" id="ARBA00004613"/>
    </source>
</evidence>
<evidence type="ECO:0000256" key="9">
    <source>
        <dbReference type="ARBA" id="ARBA00034045"/>
    </source>
</evidence>
<dbReference type="FunFam" id="3.40.50.1820:FF:000244">
    <property type="entry name" value="Cutinase"/>
    <property type="match status" value="1"/>
</dbReference>
<evidence type="ECO:0000256" key="5">
    <source>
        <dbReference type="ARBA" id="ARBA00022525"/>
    </source>
</evidence>
<evidence type="ECO:0000313" key="14">
    <source>
        <dbReference type="Proteomes" id="UP000785200"/>
    </source>
</evidence>
<dbReference type="OrthoDB" id="3225429at2759"/>
<feature type="disulfide bond" evidence="11">
    <location>
        <begin position="111"/>
        <end position="187"/>
    </location>
</feature>
<gene>
    <name evidence="13" type="ORF">D0Z07_1671</name>
</gene>
<dbReference type="PROSITE" id="PS00155">
    <property type="entry name" value="CUTINASE_1"/>
    <property type="match status" value="1"/>
</dbReference>
<dbReference type="InterPro" id="IPR011150">
    <property type="entry name" value="Cutinase_monf"/>
</dbReference>
<dbReference type="InterPro" id="IPR043580">
    <property type="entry name" value="CUTINASE_1"/>
</dbReference>
<name>A0A9P7AZU5_9HELO</name>